<keyword evidence="3" id="KW-1185">Reference proteome</keyword>
<dbReference type="STRING" id="1293890.TALK_14700"/>
<comment type="caution">
    <text evidence="2">The sequence shown here is derived from an EMBL/GenBank/DDBJ whole genome shotgun (WGS) entry which is preliminary data.</text>
</comment>
<dbReference type="RefSeq" id="WP_085619903.1">
    <property type="nucleotide sequence ID" value="NZ_JBLXCG010000005.1"/>
</dbReference>
<proteinExistence type="predicted"/>
<evidence type="ECO:0000313" key="3">
    <source>
        <dbReference type="Proteomes" id="UP000193396"/>
    </source>
</evidence>
<gene>
    <name evidence="2" type="ORF">TALK_14700</name>
</gene>
<sequence>MKKILIALTAIVLLIVAGLVYVYVNLDNIIKATIEEAGTRVTLADVTVDNVKIETTQNTASIGGLVVGNPDGFTTDYAFSLGNISVRLDGSTLTSDTIRVIEVIVDAPSVTYELGQGSSNIATIQRNVESFVQRVSGPTGAGGADGDSGDTAADDGSGTKVVIDNLYVRNGQVSVSAAMLQGKKLSSSLPEIHLKDIGKAEGGATPAKVAEEVITALNAAVFKSVSSLNVDGLLQGVGDLSKGVTGLIGGAAVGTGGAVKNGAGALEGAVKGLFGATPTK</sequence>
<evidence type="ECO:0000313" key="2">
    <source>
        <dbReference type="EMBL" id="OSQ46830.1"/>
    </source>
</evidence>
<name>A0A1Y2LBQ4_9PROT</name>
<reference evidence="2 3" key="1">
    <citation type="submission" date="2014-03" db="EMBL/GenBank/DDBJ databases">
        <title>The draft genome sequence of Thalassospira alkalitolerans JCM 18968.</title>
        <authorList>
            <person name="Lai Q."/>
            <person name="Shao Z."/>
        </authorList>
    </citation>
    <scope>NUCLEOTIDE SEQUENCE [LARGE SCALE GENOMIC DNA]</scope>
    <source>
        <strain evidence="2 3">JCM 18968</strain>
    </source>
</reference>
<evidence type="ECO:0008006" key="4">
    <source>
        <dbReference type="Google" id="ProtNLM"/>
    </source>
</evidence>
<dbReference type="OrthoDB" id="5401764at2"/>
<protein>
    <recommendedName>
        <fullName evidence="4">AsmA domain-containing protein</fullName>
    </recommendedName>
</protein>
<organism evidence="2 3">
    <name type="scientific">Thalassospira alkalitolerans</name>
    <dbReference type="NCBI Taxonomy" id="1293890"/>
    <lineage>
        <taxon>Bacteria</taxon>
        <taxon>Pseudomonadati</taxon>
        <taxon>Pseudomonadota</taxon>
        <taxon>Alphaproteobacteria</taxon>
        <taxon>Rhodospirillales</taxon>
        <taxon>Thalassospiraceae</taxon>
        <taxon>Thalassospira</taxon>
    </lineage>
</organism>
<dbReference type="AlphaFoldDB" id="A0A1Y2LBQ4"/>
<accession>A0A1Y2LBQ4</accession>
<dbReference type="EMBL" id="JFKB01000010">
    <property type="protein sequence ID" value="OSQ46830.1"/>
    <property type="molecule type" value="Genomic_DNA"/>
</dbReference>
<feature type="region of interest" description="Disordered" evidence="1">
    <location>
        <begin position="135"/>
        <end position="155"/>
    </location>
</feature>
<evidence type="ECO:0000256" key="1">
    <source>
        <dbReference type="SAM" id="MobiDB-lite"/>
    </source>
</evidence>
<dbReference type="Proteomes" id="UP000193396">
    <property type="component" value="Unassembled WGS sequence"/>
</dbReference>